<evidence type="ECO:0000313" key="3">
    <source>
        <dbReference type="Proteomes" id="UP001460270"/>
    </source>
</evidence>
<feature type="compositionally biased region" description="Basic residues" evidence="1">
    <location>
        <begin position="236"/>
        <end position="258"/>
    </location>
</feature>
<feature type="region of interest" description="Disordered" evidence="1">
    <location>
        <begin position="127"/>
        <end position="158"/>
    </location>
</feature>
<feature type="region of interest" description="Disordered" evidence="1">
    <location>
        <begin position="236"/>
        <end position="298"/>
    </location>
</feature>
<accession>A0AAW0N790</accession>
<feature type="compositionally biased region" description="Polar residues" evidence="1">
    <location>
        <begin position="146"/>
        <end position="158"/>
    </location>
</feature>
<evidence type="ECO:0000256" key="1">
    <source>
        <dbReference type="SAM" id="MobiDB-lite"/>
    </source>
</evidence>
<keyword evidence="3" id="KW-1185">Reference proteome</keyword>
<protein>
    <submittedName>
        <fullName evidence="2">Uncharacterized protein</fullName>
    </submittedName>
</protein>
<dbReference type="EMBL" id="JBBPFD010000019">
    <property type="protein sequence ID" value="KAK7886738.1"/>
    <property type="molecule type" value="Genomic_DNA"/>
</dbReference>
<organism evidence="2 3">
    <name type="scientific">Mugilogobius chulae</name>
    <name type="common">yellowstripe goby</name>
    <dbReference type="NCBI Taxonomy" id="88201"/>
    <lineage>
        <taxon>Eukaryota</taxon>
        <taxon>Metazoa</taxon>
        <taxon>Chordata</taxon>
        <taxon>Craniata</taxon>
        <taxon>Vertebrata</taxon>
        <taxon>Euteleostomi</taxon>
        <taxon>Actinopterygii</taxon>
        <taxon>Neopterygii</taxon>
        <taxon>Teleostei</taxon>
        <taxon>Neoteleostei</taxon>
        <taxon>Acanthomorphata</taxon>
        <taxon>Gobiaria</taxon>
        <taxon>Gobiiformes</taxon>
        <taxon>Gobioidei</taxon>
        <taxon>Gobiidae</taxon>
        <taxon>Gobionellinae</taxon>
        <taxon>Mugilogobius</taxon>
    </lineage>
</organism>
<sequence>MNARPLVPVTTDPETPEILSPAMLLTQKASPVLSPPGNFELKDLYKAQWRQVQVCASGERAQAPPPLQVRAELSDGRSLVLSRADEDLAWMMKKLVDGFPDDRDTLSNQLLSVLSVGASPDFLWTGPGLGPDSDSVKPGLTEESGSDPNSLQTSVRPWSSPESRVQVLVLVQTRSRFSSDSGLAQVGFTDTDADTVRVGGVVVRCRAVDARSTRGERYASSVYGGFHKERLQKRVKHASLARKPRPAAHEPGRRRRACAHSFPVRGASARSRGRQVPARPRSRPLLLPSPMKTGFRSL</sequence>
<reference evidence="3" key="1">
    <citation type="submission" date="2024-04" db="EMBL/GenBank/DDBJ databases">
        <title>Salinicola lusitanus LLJ914,a marine bacterium isolated from the Okinawa Trough.</title>
        <authorList>
            <person name="Li J."/>
        </authorList>
    </citation>
    <scope>NUCLEOTIDE SEQUENCE [LARGE SCALE GENOMIC DNA]</scope>
</reference>
<name>A0AAW0N790_9GOBI</name>
<proteinExistence type="predicted"/>
<comment type="caution">
    <text evidence="2">The sequence shown here is derived from an EMBL/GenBank/DDBJ whole genome shotgun (WGS) entry which is preliminary data.</text>
</comment>
<evidence type="ECO:0000313" key="2">
    <source>
        <dbReference type="EMBL" id="KAK7886738.1"/>
    </source>
</evidence>
<gene>
    <name evidence="2" type="ORF">WMY93_026359</name>
</gene>
<dbReference type="Proteomes" id="UP001460270">
    <property type="component" value="Unassembled WGS sequence"/>
</dbReference>
<dbReference type="AlphaFoldDB" id="A0AAW0N790"/>